<keyword evidence="7" id="KW-1185">Reference proteome</keyword>
<reference evidence="7" key="1">
    <citation type="journal article" date="2023" name="Int. J. Syst. Evol. Microbiol.">
        <title>Claveliimonas bilis gen. nov., sp. nov., deoxycholic acid-producing bacteria isolated from human faeces, and reclassification of Sellimonas monacensis Zenner et al. 2021 as Claveliimonas monacensis comb. nov.</title>
        <authorList>
            <person name="Hisatomi A."/>
            <person name="Kastawa N.W.E.P.G."/>
            <person name="Song I."/>
            <person name="Ohkuma M."/>
            <person name="Fukiya S."/>
            <person name="Sakamoto M."/>
        </authorList>
    </citation>
    <scope>NUCLEOTIDE SEQUENCE [LARGE SCALE GENOMIC DNA]</scope>
    <source>
        <strain evidence="7">12BBH14</strain>
    </source>
</reference>
<dbReference type="InterPro" id="IPR050884">
    <property type="entry name" value="CNP_phosphodiesterase-III"/>
</dbReference>
<protein>
    <submittedName>
        <fullName evidence="6">Metallophosphoesterase</fullName>
    </submittedName>
</protein>
<keyword evidence="2" id="KW-0378">Hydrolase</keyword>
<dbReference type="PANTHER" id="PTHR42988">
    <property type="entry name" value="PHOSPHOHYDROLASE"/>
    <property type="match status" value="1"/>
</dbReference>
<evidence type="ECO:0000259" key="5">
    <source>
        <dbReference type="Pfam" id="PF00149"/>
    </source>
</evidence>
<comment type="similarity">
    <text evidence="4">Belongs to the cyclic nucleotide phosphodiesterase class-III family.</text>
</comment>
<feature type="domain" description="Calcineurin-like phosphoesterase" evidence="5">
    <location>
        <begin position="5"/>
        <end position="196"/>
    </location>
</feature>
<dbReference type="Gene3D" id="3.60.21.10">
    <property type="match status" value="1"/>
</dbReference>
<dbReference type="Proteomes" id="UP001305815">
    <property type="component" value="Chromosome"/>
</dbReference>
<dbReference type="InterPro" id="IPR029052">
    <property type="entry name" value="Metallo-depent_PP-like"/>
</dbReference>
<name>A0ABM8IBH4_9FIRM</name>
<dbReference type="PANTHER" id="PTHR42988:SF2">
    <property type="entry name" value="CYCLIC NUCLEOTIDE PHOSPHODIESTERASE CBUA0032-RELATED"/>
    <property type="match status" value="1"/>
</dbReference>
<dbReference type="RefSeq" id="WP_230105681.1">
    <property type="nucleotide sequence ID" value="NZ_AP024845.1"/>
</dbReference>
<keyword evidence="3" id="KW-0408">Iron</keyword>
<dbReference type="InterPro" id="IPR004843">
    <property type="entry name" value="Calcineurin-like_PHP"/>
</dbReference>
<keyword evidence="1" id="KW-0479">Metal-binding</keyword>
<evidence type="ECO:0000313" key="7">
    <source>
        <dbReference type="Proteomes" id="UP001305815"/>
    </source>
</evidence>
<sequence length="270" mass="31427">MSQLHFAQLSDTHIRKDYSVGLLSGMFTSLLSPDEKLRKILSVVQSQPLDFIVISGDLVHEGEEVDYHQFKKILDESRIQVPVLLALGNHDNKEAFCNVFEQKLTHGRYYYFYQIREWKIVVLDSADREHGVGEIDDIQIEWLERIYDKKDKIVVFVHHPLFWDDYLLQIGKNGKRLQKFLSRSNVKGIFCGHVHRNSMKIEKQICQFTVESSACGFDYIEKGISEQERSGYLSCIMDNDGMKVENCICGTKEVYQIPKEILKEVLDKKE</sequence>
<accession>A0ABM8IBH4</accession>
<evidence type="ECO:0000313" key="6">
    <source>
        <dbReference type="EMBL" id="BDZ77960.1"/>
    </source>
</evidence>
<evidence type="ECO:0000256" key="4">
    <source>
        <dbReference type="ARBA" id="ARBA00025742"/>
    </source>
</evidence>
<evidence type="ECO:0000256" key="2">
    <source>
        <dbReference type="ARBA" id="ARBA00022801"/>
    </source>
</evidence>
<dbReference type="Pfam" id="PF00149">
    <property type="entry name" value="Metallophos"/>
    <property type="match status" value="1"/>
</dbReference>
<gene>
    <name evidence="6" type="ORF">Lac1_21430</name>
</gene>
<evidence type="ECO:0000256" key="3">
    <source>
        <dbReference type="ARBA" id="ARBA00023004"/>
    </source>
</evidence>
<proteinExistence type="inferred from homology"/>
<dbReference type="EMBL" id="AP027742">
    <property type="protein sequence ID" value="BDZ77960.1"/>
    <property type="molecule type" value="Genomic_DNA"/>
</dbReference>
<organism evidence="6 7">
    <name type="scientific">Claveliimonas bilis</name>
    <dbReference type="NCBI Taxonomy" id="3028070"/>
    <lineage>
        <taxon>Bacteria</taxon>
        <taxon>Bacillati</taxon>
        <taxon>Bacillota</taxon>
        <taxon>Clostridia</taxon>
        <taxon>Lachnospirales</taxon>
        <taxon>Lachnospiraceae</taxon>
        <taxon>Claveliimonas</taxon>
    </lineage>
</organism>
<evidence type="ECO:0000256" key="1">
    <source>
        <dbReference type="ARBA" id="ARBA00022723"/>
    </source>
</evidence>
<dbReference type="SUPFAM" id="SSF56300">
    <property type="entry name" value="Metallo-dependent phosphatases"/>
    <property type="match status" value="1"/>
</dbReference>